<evidence type="ECO:0000313" key="4">
    <source>
        <dbReference type="Proteomes" id="UP001059546"/>
    </source>
</evidence>
<dbReference type="InterPro" id="IPR013087">
    <property type="entry name" value="Znf_C2H2_type"/>
</dbReference>
<name>A0A9Q9C7P7_ENCHE</name>
<feature type="region of interest" description="Disordered" evidence="1">
    <location>
        <begin position="57"/>
        <end position="77"/>
    </location>
</feature>
<evidence type="ECO:0000313" key="3">
    <source>
        <dbReference type="EMBL" id="UTX44112.1"/>
    </source>
</evidence>
<gene>
    <name evidence="3" type="ORF">GPU96_10g19010</name>
</gene>
<dbReference type="PROSITE" id="PS00028">
    <property type="entry name" value="ZINC_FINGER_C2H2_1"/>
    <property type="match status" value="1"/>
</dbReference>
<feature type="domain" description="C2H2-type" evidence="2">
    <location>
        <begin position="116"/>
        <end position="138"/>
    </location>
</feature>
<reference evidence="3" key="1">
    <citation type="submission" date="2021-05" db="EMBL/GenBank/DDBJ databases">
        <title>Encephalitozoon hellem ATCC 50604 Complete Genome.</title>
        <authorList>
            <person name="Mascarenhas dos Santos A.C."/>
            <person name="Julian A.T."/>
            <person name="Pombert J.-F."/>
        </authorList>
    </citation>
    <scope>NUCLEOTIDE SEQUENCE</scope>
    <source>
        <strain evidence="3">ATCC 50604</strain>
    </source>
</reference>
<dbReference type="Proteomes" id="UP001059546">
    <property type="component" value="Chromosome X"/>
</dbReference>
<proteinExistence type="predicted"/>
<dbReference type="EMBL" id="CP075156">
    <property type="protein sequence ID" value="UTX44112.1"/>
    <property type="molecule type" value="Genomic_DNA"/>
</dbReference>
<organism evidence="3 4">
    <name type="scientific">Encephalitozoon hellem</name>
    <name type="common">Microsporidian parasite</name>
    <dbReference type="NCBI Taxonomy" id="27973"/>
    <lineage>
        <taxon>Eukaryota</taxon>
        <taxon>Fungi</taxon>
        <taxon>Fungi incertae sedis</taxon>
        <taxon>Microsporidia</taxon>
        <taxon>Unikaryonidae</taxon>
        <taxon>Encephalitozoon</taxon>
    </lineage>
</organism>
<evidence type="ECO:0000259" key="2">
    <source>
        <dbReference type="PROSITE" id="PS00028"/>
    </source>
</evidence>
<accession>A0A9Q9C7P7</accession>
<sequence length="218" mass="24905">MKCSACQVEVDGNIRDHYASEVHKINVKRQIYNAPPITIEEINADQPSDDVSLEINGLDAGERSSKRRSKKRSSSKRETSIPESVCLFCDFPESAVHYKSHGLSDEEIAYINSRVCYVCYEAFSDYGCLRRHISSGKHRNVVTDGVNLILENGKVIQGRARAKPREEEPIQRSEGASRIVLMKNPIKEDKKAIMRSKNQLKISLSMNYQPRYRPDWMQ</sequence>
<dbReference type="AlphaFoldDB" id="A0A9Q9C7P7"/>
<protein>
    <recommendedName>
        <fullName evidence="2">C2H2-type domain-containing protein</fullName>
    </recommendedName>
</protein>
<feature type="compositionally biased region" description="Basic residues" evidence="1">
    <location>
        <begin position="65"/>
        <end position="74"/>
    </location>
</feature>
<evidence type="ECO:0000256" key="1">
    <source>
        <dbReference type="SAM" id="MobiDB-lite"/>
    </source>
</evidence>